<evidence type="ECO:0000313" key="6">
    <source>
        <dbReference type="Proteomes" id="UP000178444"/>
    </source>
</evidence>
<dbReference type="Proteomes" id="UP000178444">
    <property type="component" value="Unassembled WGS sequence"/>
</dbReference>
<accession>A0A1F8GPH5</accession>
<dbReference type="GO" id="GO:0006412">
    <property type="term" value="P:translation"/>
    <property type="evidence" value="ECO:0007669"/>
    <property type="project" value="InterPro"/>
</dbReference>
<dbReference type="InterPro" id="IPR018265">
    <property type="entry name" value="Ribosomal_bL35_CS"/>
</dbReference>
<keyword evidence="2" id="KW-0689">Ribosomal protein</keyword>
<dbReference type="InterPro" id="IPR021137">
    <property type="entry name" value="Ribosomal_bL35-like"/>
</dbReference>
<evidence type="ECO:0000256" key="3">
    <source>
        <dbReference type="ARBA" id="ARBA00023274"/>
    </source>
</evidence>
<dbReference type="AlphaFoldDB" id="A0A1F8GPH5"/>
<evidence type="ECO:0008006" key="7">
    <source>
        <dbReference type="Google" id="ProtNLM"/>
    </source>
</evidence>
<evidence type="ECO:0000313" key="5">
    <source>
        <dbReference type="EMBL" id="OGN27273.1"/>
    </source>
</evidence>
<evidence type="ECO:0000256" key="4">
    <source>
        <dbReference type="SAM" id="MobiDB-lite"/>
    </source>
</evidence>
<gene>
    <name evidence="5" type="ORF">A2941_00235</name>
</gene>
<dbReference type="InterPro" id="IPR037229">
    <property type="entry name" value="Ribosomal_bL35_sf"/>
</dbReference>
<reference evidence="5 6" key="1">
    <citation type="journal article" date="2016" name="Nat. Commun.">
        <title>Thousands of microbial genomes shed light on interconnected biogeochemical processes in an aquifer system.</title>
        <authorList>
            <person name="Anantharaman K."/>
            <person name="Brown C.T."/>
            <person name="Hug L.A."/>
            <person name="Sharon I."/>
            <person name="Castelle C.J."/>
            <person name="Probst A.J."/>
            <person name="Thomas B.C."/>
            <person name="Singh A."/>
            <person name="Wilkins M.J."/>
            <person name="Karaoz U."/>
            <person name="Brodie E.L."/>
            <person name="Williams K.H."/>
            <person name="Hubbard S.S."/>
            <person name="Banfield J.F."/>
        </authorList>
    </citation>
    <scope>NUCLEOTIDE SEQUENCE [LARGE SCALE GENOMIC DNA]</scope>
</reference>
<comment type="caution">
    <text evidence="5">The sequence shown here is derived from an EMBL/GenBank/DDBJ whole genome shotgun (WGS) entry which is preliminary data.</text>
</comment>
<dbReference type="EMBL" id="MGKO01000013">
    <property type="protein sequence ID" value="OGN27273.1"/>
    <property type="molecule type" value="Genomic_DNA"/>
</dbReference>
<protein>
    <recommendedName>
        <fullName evidence="7">50S ribosomal protein L35</fullName>
    </recommendedName>
</protein>
<dbReference type="Gene3D" id="4.10.410.60">
    <property type="match status" value="1"/>
</dbReference>
<evidence type="ECO:0000256" key="1">
    <source>
        <dbReference type="ARBA" id="ARBA00006598"/>
    </source>
</evidence>
<dbReference type="GO" id="GO:1990904">
    <property type="term" value="C:ribonucleoprotein complex"/>
    <property type="evidence" value="ECO:0007669"/>
    <property type="project" value="UniProtKB-KW"/>
</dbReference>
<keyword evidence="3" id="KW-0687">Ribonucleoprotein</keyword>
<dbReference type="GO" id="GO:0005840">
    <property type="term" value="C:ribosome"/>
    <property type="evidence" value="ECO:0007669"/>
    <property type="project" value="UniProtKB-KW"/>
</dbReference>
<organism evidence="5 6">
    <name type="scientific">Candidatus Yanofskybacteria bacterium RIFCSPLOWO2_01_FULL_49_17</name>
    <dbReference type="NCBI Taxonomy" id="1802700"/>
    <lineage>
        <taxon>Bacteria</taxon>
        <taxon>Candidatus Yanofskyibacteriota</taxon>
    </lineage>
</organism>
<feature type="compositionally biased region" description="Basic and acidic residues" evidence="4">
    <location>
        <begin position="34"/>
        <end position="48"/>
    </location>
</feature>
<evidence type="ECO:0000256" key="2">
    <source>
        <dbReference type="ARBA" id="ARBA00022980"/>
    </source>
</evidence>
<dbReference type="PROSITE" id="PS00936">
    <property type="entry name" value="RIBOSOMAL_L35"/>
    <property type="match status" value="1"/>
</dbReference>
<sequence length="65" mass="7172">MTHSGKTKKALLKRIKITASGKILKRHPGQNHFNAKDSGNRGRAKHGDIVAPKELLDKSKALIFN</sequence>
<comment type="similarity">
    <text evidence="1">Belongs to the bacterial ribosomal protein bL35 family.</text>
</comment>
<dbReference type="Pfam" id="PF01632">
    <property type="entry name" value="Ribosomal_L35p"/>
    <property type="match status" value="1"/>
</dbReference>
<proteinExistence type="inferred from homology"/>
<name>A0A1F8GPH5_9BACT</name>
<feature type="region of interest" description="Disordered" evidence="4">
    <location>
        <begin position="27"/>
        <end position="48"/>
    </location>
</feature>
<dbReference type="SUPFAM" id="SSF143034">
    <property type="entry name" value="L35p-like"/>
    <property type="match status" value="1"/>
</dbReference>
<dbReference type="GO" id="GO:0003735">
    <property type="term" value="F:structural constituent of ribosome"/>
    <property type="evidence" value="ECO:0007669"/>
    <property type="project" value="InterPro"/>
</dbReference>